<evidence type="ECO:0000313" key="2">
    <source>
        <dbReference type="EMBL" id="ETV66973.1"/>
    </source>
</evidence>
<dbReference type="EMBL" id="KI913204">
    <property type="protein sequence ID" value="ETV66973.1"/>
    <property type="molecule type" value="Genomic_DNA"/>
</dbReference>
<protein>
    <recommendedName>
        <fullName evidence="3">Protein kinase domain-containing protein</fullName>
    </recommendedName>
</protein>
<reference evidence="2" key="1">
    <citation type="submission" date="2013-12" db="EMBL/GenBank/DDBJ databases">
        <title>The Genome Sequence of Aphanomyces astaci APO3.</title>
        <authorList>
            <consortium name="The Broad Institute Genomics Platform"/>
            <person name="Russ C."/>
            <person name="Tyler B."/>
            <person name="van West P."/>
            <person name="Dieguez-Uribeondo J."/>
            <person name="Young S.K."/>
            <person name="Zeng Q."/>
            <person name="Gargeya S."/>
            <person name="Fitzgerald M."/>
            <person name="Abouelleil A."/>
            <person name="Alvarado L."/>
            <person name="Chapman S.B."/>
            <person name="Gainer-Dewar J."/>
            <person name="Goldberg J."/>
            <person name="Griggs A."/>
            <person name="Gujja S."/>
            <person name="Hansen M."/>
            <person name="Howarth C."/>
            <person name="Imamovic A."/>
            <person name="Ireland A."/>
            <person name="Larimer J."/>
            <person name="McCowan C."/>
            <person name="Murphy C."/>
            <person name="Pearson M."/>
            <person name="Poon T.W."/>
            <person name="Priest M."/>
            <person name="Roberts A."/>
            <person name="Saif S."/>
            <person name="Shea T."/>
            <person name="Sykes S."/>
            <person name="Wortman J."/>
            <person name="Nusbaum C."/>
            <person name="Birren B."/>
        </authorList>
    </citation>
    <scope>NUCLEOTIDE SEQUENCE [LARGE SCALE GENOMIC DNA]</scope>
    <source>
        <strain evidence="2">APO3</strain>
    </source>
</reference>
<dbReference type="AlphaFoldDB" id="W4FJQ1"/>
<evidence type="ECO:0000256" key="1">
    <source>
        <dbReference type="SAM" id="MobiDB-lite"/>
    </source>
</evidence>
<name>W4FJQ1_APHAT</name>
<evidence type="ECO:0008006" key="3">
    <source>
        <dbReference type="Google" id="ProtNLM"/>
    </source>
</evidence>
<sequence>MLHSIDLGNRGVLMKLLFYCGMYELMDGPPIERLLLVEPSERLHVGQALQHPYFAVTSSATVNRQTSSPSMGAIGGAAGGSTTPPSRPDIKTELLCGMYEASSASVPTGR</sequence>
<dbReference type="RefSeq" id="XP_009843614.1">
    <property type="nucleotide sequence ID" value="XM_009845312.1"/>
</dbReference>
<proteinExistence type="predicted"/>
<organism evidence="2">
    <name type="scientific">Aphanomyces astaci</name>
    <name type="common">Crayfish plague agent</name>
    <dbReference type="NCBI Taxonomy" id="112090"/>
    <lineage>
        <taxon>Eukaryota</taxon>
        <taxon>Sar</taxon>
        <taxon>Stramenopiles</taxon>
        <taxon>Oomycota</taxon>
        <taxon>Saprolegniomycetes</taxon>
        <taxon>Saprolegniales</taxon>
        <taxon>Verrucalvaceae</taxon>
        <taxon>Aphanomyces</taxon>
    </lineage>
</organism>
<gene>
    <name evidence="2" type="ORF">H257_16767</name>
</gene>
<dbReference type="GeneID" id="20818763"/>
<feature type="region of interest" description="Disordered" evidence="1">
    <location>
        <begin position="64"/>
        <end position="90"/>
    </location>
</feature>
<accession>W4FJQ1</accession>
<dbReference type="VEuPathDB" id="FungiDB:H257_16767"/>